<dbReference type="InterPro" id="IPR011049">
    <property type="entry name" value="Serralysin-like_metalloprot_C"/>
</dbReference>
<dbReference type="PANTHER" id="PTHR46928">
    <property type="entry name" value="MESENCHYME-SPECIFIC CELL SURFACE GLYCOPROTEIN"/>
    <property type="match status" value="1"/>
</dbReference>
<dbReference type="PANTHER" id="PTHR46928:SF1">
    <property type="entry name" value="MESENCHYME-SPECIFIC CELL SURFACE GLYCOPROTEIN"/>
    <property type="match status" value="1"/>
</dbReference>
<dbReference type="Pfam" id="PF22494">
    <property type="entry name" value="choice_anch_I"/>
    <property type="match status" value="1"/>
</dbReference>
<reference evidence="2 3" key="1">
    <citation type="journal article" date="2020" name="ISME J.">
        <title>Comparative genomics reveals insights into cyanobacterial evolution and habitat adaptation.</title>
        <authorList>
            <person name="Chen M.Y."/>
            <person name="Teng W.K."/>
            <person name="Zhao L."/>
            <person name="Hu C.X."/>
            <person name="Zhou Y.K."/>
            <person name="Han B.P."/>
            <person name="Song L.R."/>
            <person name="Shu W.S."/>
        </authorList>
    </citation>
    <scope>NUCLEOTIDE SEQUENCE [LARGE SCALE GENOMIC DNA]</scope>
    <source>
        <strain evidence="2 3">FACHB-288</strain>
    </source>
</reference>
<accession>A0ABR8AG76</accession>
<keyword evidence="3" id="KW-1185">Reference proteome</keyword>
<proteinExistence type="predicted"/>
<gene>
    <name evidence="2" type="ORF">H6G24_26760</name>
</gene>
<dbReference type="Proteomes" id="UP000658514">
    <property type="component" value="Unassembled WGS sequence"/>
</dbReference>
<organism evidence="2 3">
    <name type="scientific">Calothrix parietina FACHB-288</name>
    <dbReference type="NCBI Taxonomy" id="2692896"/>
    <lineage>
        <taxon>Bacteria</taxon>
        <taxon>Bacillati</taxon>
        <taxon>Cyanobacteriota</taxon>
        <taxon>Cyanophyceae</taxon>
        <taxon>Nostocales</taxon>
        <taxon>Calotrichaceae</taxon>
        <taxon>Calothrix</taxon>
    </lineage>
</organism>
<dbReference type="NCBIfam" id="NF038117">
    <property type="entry name" value="choice_anch_I"/>
    <property type="match status" value="1"/>
</dbReference>
<evidence type="ECO:0000313" key="3">
    <source>
        <dbReference type="Proteomes" id="UP000658514"/>
    </source>
</evidence>
<dbReference type="Gene3D" id="2.150.10.10">
    <property type="entry name" value="Serralysin-like metalloprotease, C-terminal"/>
    <property type="match status" value="3"/>
</dbReference>
<evidence type="ECO:0000313" key="2">
    <source>
        <dbReference type="EMBL" id="MBD2199041.1"/>
    </source>
</evidence>
<dbReference type="PRINTS" id="PR00313">
    <property type="entry name" value="CABNDNGRPT"/>
</dbReference>
<dbReference type="SUPFAM" id="SSF50969">
    <property type="entry name" value="YVTN repeat-like/Quinoprotein amine dehydrogenase"/>
    <property type="match status" value="1"/>
</dbReference>
<name>A0ABR8AG76_9CYAN</name>
<dbReference type="InterPro" id="IPR011044">
    <property type="entry name" value="Quino_amine_DH_bsu"/>
</dbReference>
<evidence type="ECO:0000259" key="1">
    <source>
        <dbReference type="Pfam" id="PF22494"/>
    </source>
</evidence>
<dbReference type="InterPro" id="IPR001343">
    <property type="entry name" value="Hemolysn_Ca-bd"/>
</dbReference>
<comment type="caution">
    <text evidence="2">The sequence shown here is derived from an EMBL/GenBank/DDBJ whole genome shotgun (WGS) entry which is preliminary data.</text>
</comment>
<protein>
    <submittedName>
        <fullName evidence="2">Choice-of-anchor I family protein</fullName>
    </submittedName>
</protein>
<sequence>MTLNSGDTFSKNYNVLAKVGGFTSSNGAEISAFDPQSDRLFVVAANTVETYSLSNTGTVSLISALTPGFTLDAFTQAIPNSVAVSNGIVAVAYAIVNSTTNAQQIGKVSFYNAADGTFLNSVAVGALPDMLTFTPDGKKVLVANEGEPNSYEQANSVDPEGSVSIIDLSGGLGNATVTNATFTSFNDKIDQLKAAGVRITGPGATVAQDLEPEYIAISGDGKTARITLQENNAIAVLDIASATITDILPLGAKDHSLPGNGLDTSDRDSKINIQNWPVFGLYQPDAIASFTVNGQTYYITSNEGDARDYVEFSEEIRVGAGGYFLDPTIFPNAATLKQAANLGRLNVTTATGDTDGDGDLDRIEAFGARSFSIWDGNGKQVFDSGDQLEQITATLVPNLFNSEGLVAGFDTRSDNKGPEPEGVAVGVINNRTYAFIGLERIGNIIVYDVTNPQQPTFVEYIHTPEDISPEGLTFISAADSPTGKPLLVTTNEVSKTVAVFEVTPPNHITGTSRNDRLRGTEGVDIIQGLAGRDSLSGGNGNDILYGGAGKDVLNGGNDDDILYGDEDHDTLLGGLGNDSLAGGIGSDRLEGGDGNDKLYGNDGRDNLIGGNGDDWLVGGKGKDSLTGGRGSDRFYLTIDSIGEYDKITDFKPTIDTIVISKAEFGLTQDIHTLLDTSLFRLGKTATTASDRFIYDRNKGNLFFDADGIGDTAQIQIAQLSNKAALTSSDITVIA</sequence>
<dbReference type="RefSeq" id="WP_190547893.1">
    <property type="nucleotide sequence ID" value="NZ_CAWPNO010000086.1"/>
</dbReference>
<dbReference type="EMBL" id="JACJQH010000051">
    <property type="protein sequence ID" value="MBD2199041.1"/>
    <property type="molecule type" value="Genomic_DNA"/>
</dbReference>
<feature type="domain" description="Choice-of-anchor I" evidence="1">
    <location>
        <begin position="26"/>
        <end position="502"/>
    </location>
</feature>
<dbReference type="InterPro" id="IPR018511">
    <property type="entry name" value="Hemolysin-typ_Ca-bd_CS"/>
</dbReference>
<dbReference type="PROSITE" id="PS00330">
    <property type="entry name" value="HEMOLYSIN_CALCIUM"/>
    <property type="match status" value="3"/>
</dbReference>
<dbReference type="Pfam" id="PF00353">
    <property type="entry name" value="HemolysinCabind"/>
    <property type="match status" value="3"/>
</dbReference>
<dbReference type="Gene3D" id="2.130.10.10">
    <property type="entry name" value="YVTN repeat-like/Quinoprotein amine dehydrogenase"/>
    <property type="match status" value="1"/>
</dbReference>
<dbReference type="InterPro" id="IPR052956">
    <property type="entry name" value="Mesenchyme-surface_protein"/>
</dbReference>
<dbReference type="InterPro" id="IPR015943">
    <property type="entry name" value="WD40/YVTN_repeat-like_dom_sf"/>
</dbReference>
<dbReference type="SUPFAM" id="SSF51120">
    <property type="entry name" value="beta-Roll"/>
    <property type="match status" value="2"/>
</dbReference>
<dbReference type="InterPro" id="IPR055188">
    <property type="entry name" value="Choice_anch_I"/>
</dbReference>